<comment type="caution">
    <text evidence="6">The sequence shown here is derived from an EMBL/GenBank/DDBJ whole genome shotgun (WGS) entry which is preliminary data.</text>
</comment>
<dbReference type="SMART" id="SM00421">
    <property type="entry name" value="HTH_LUXR"/>
    <property type="match status" value="1"/>
</dbReference>
<keyword evidence="1" id="KW-0805">Transcription regulation</keyword>
<dbReference type="InterPro" id="IPR001789">
    <property type="entry name" value="Sig_transdc_resp-reg_receiver"/>
</dbReference>
<keyword evidence="3" id="KW-0804">Transcription</keyword>
<dbReference type="InterPro" id="IPR039420">
    <property type="entry name" value="WalR-like"/>
</dbReference>
<dbReference type="PROSITE" id="PS50110">
    <property type="entry name" value="RESPONSE_REGULATORY"/>
    <property type="match status" value="1"/>
</dbReference>
<evidence type="ECO:0000256" key="1">
    <source>
        <dbReference type="ARBA" id="ARBA00023015"/>
    </source>
</evidence>
<dbReference type="PANTHER" id="PTHR43214:SF41">
    <property type="entry name" value="NITRATE_NITRITE RESPONSE REGULATOR PROTEIN NARP"/>
    <property type="match status" value="1"/>
</dbReference>
<reference evidence="7" key="1">
    <citation type="journal article" date="2019" name="Int. J. Syst. Evol. Microbiol.">
        <title>The Global Catalogue of Microorganisms (GCM) 10K type strain sequencing project: providing services to taxonomists for standard genome sequencing and annotation.</title>
        <authorList>
            <consortium name="The Broad Institute Genomics Platform"/>
            <consortium name="The Broad Institute Genome Sequencing Center for Infectious Disease"/>
            <person name="Wu L."/>
            <person name="Ma J."/>
        </authorList>
    </citation>
    <scope>NUCLEOTIDE SEQUENCE [LARGE SCALE GENOMIC DNA]</scope>
    <source>
        <strain evidence="7">JCM 16898</strain>
    </source>
</reference>
<dbReference type="InterPro" id="IPR016032">
    <property type="entry name" value="Sig_transdc_resp-reg_C-effctor"/>
</dbReference>
<keyword evidence="7" id="KW-1185">Reference proteome</keyword>
<feature type="modified residue" description="4-aspartylphosphate" evidence="4">
    <location>
        <position position="59"/>
    </location>
</feature>
<evidence type="ECO:0000313" key="7">
    <source>
        <dbReference type="Proteomes" id="UP001500689"/>
    </source>
</evidence>
<dbReference type="SUPFAM" id="SSF52172">
    <property type="entry name" value="CheY-like"/>
    <property type="match status" value="1"/>
</dbReference>
<sequence length="219" mass="23513">MAAGELITVAVVDDHPAILAGVEYWYATADPPIRVIAAGGSPAAAWMPPGDAAHVVVFDLQLPGQEAPAYGALRRLVDAGRQVIVYTMREDENTALACLDIGAFTFLTKAEGKDHLVSATAAAAANLPYTPPALAGAFGANRRSDRPRLSEREESVLIEWFQCESKDLVAEKLGITSRTVNTYLDRVRIKYANVGRRARTKAALVARAIQDGLVQVEDL</sequence>
<dbReference type="SUPFAM" id="SSF46894">
    <property type="entry name" value="C-terminal effector domain of the bipartite response regulators"/>
    <property type="match status" value="1"/>
</dbReference>
<name>A0ABP6XB83_9PSEU</name>
<dbReference type="Gene3D" id="1.10.10.10">
    <property type="entry name" value="Winged helix-like DNA-binding domain superfamily/Winged helix DNA-binding domain"/>
    <property type="match status" value="1"/>
</dbReference>
<keyword evidence="2" id="KW-0238">DNA-binding</keyword>
<dbReference type="Pfam" id="PF00072">
    <property type="entry name" value="Response_reg"/>
    <property type="match status" value="1"/>
</dbReference>
<dbReference type="InterPro" id="IPR000792">
    <property type="entry name" value="Tscrpt_reg_LuxR_C"/>
</dbReference>
<evidence type="ECO:0000313" key="6">
    <source>
        <dbReference type="EMBL" id="GAA3564456.1"/>
    </source>
</evidence>
<evidence type="ECO:0000256" key="4">
    <source>
        <dbReference type="PROSITE-ProRule" id="PRU00169"/>
    </source>
</evidence>
<dbReference type="PANTHER" id="PTHR43214">
    <property type="entry name" value="TWO-COMPONENT RESPONSE REGULATOR"/>
    <property type="match status" value="1"/>
</dbReference>
<evidence type="ECO:0000259" key="5">
    <source>
        <dbReference type="PROSITE" id="PS50110"/>
    </source>
</evidence>
<gene>
    <name evidence="6" type="ORF">GCM10022222_55210</name>
</gene>
<dbReference type="EMBL" id="BAAAZN010000013">
    <property type="protein sequence ID" value="GAA3564456.1"/>
    <property type="molecule type" value="Genomic_DNA"/>
</dbReference>
<evidence type="ECO:0000256" key="2">
    <source>
        <dbReference type="ARBA" id="ARBA00023125"/>
    </source>
</evidence>
<dbReference type="Gene3D" id="3.40.50.2300">
    <property type="match status" value="1"/>
</dbReference>
<dbReference type="Proteomes" id="UP001500689">
    <property type="component" value="Unassembled WGS sequence"/>
</dbReference>
<evidence type="ECO:0000256" key="3">
    <source>
        <dbReference type="ARBA" id="ARBA00023163"/>
    </source>
</evidence>
<organism evidence="6 7">
    <name type="scientific">Amycolatopsis ultiminotia</name>
    <dbReference type="NCBI Taxonomy" id="543629"/>
    <lineage>
        <taxon>Bacteria</taxon>
        <taxon>Bacillati</taxon>
        <taxon>Actinomycetota</taxon>
        <taxon>Actinomycetes</taxon>
        <taxon>Pseudonocardiales</taxon>
        <taxon>Pseudonocardiaceae</taxon>
        <taxon>Amycolatopsis</taxon>
    </lineage>
</organism>
<dbReference type="InterPro" id="IPR036388">
    <property type="entry name" value="WH-like_DNA-bd_sf"/>
</dbReference>
<keyword evidence="4" id="KW-0597">Phosphoprotein</keyword>
<dbReference type="Pfam" id="PF00196">
    <property type="entry name" value="GerE"/>
    <property type="match status" value="1"/>
</dbReference>
<protein>
    <recommendedName>
        <fullName evidence="5">Response regulatory domain-containing protein</fullName>
    </recommendedName>
</protein>
<feature type="domain" description="Response regulatory" evidence="5">
    <location>
        <begin position="8"/>
        <end position="124"/>
    </location>
</feature>
<accession>A0ABP6XB83</accession>
<dbReference type="SMART" id="SM00448">
    <property type="entry name" value="REC"/>
    <property type="match status" value="1"/>
</dbReference>
<dbReference type="InterPro" id="IPR011006">
    <property type="entry name" value="CheY-like_superfamily"/>
</dbReference>
<dbReference type="RefSeq" id="WP_344864900.1">
    <property type="nucleotide sequence ID" value="NZ_BAAAZN010000013.1"/>
</dbReference>
<proteinExistence type="predicted"/>